<dbReference type="InterPro" id="IPR000528">
    <property type="entry name" value="Plant_nsLTP"/>
</dbReference>
<dbReference type="OMA" id="MARSSSX"/>
<dbReference type="Gramene" id="RZC63023">
    <property type="protein sequence ID" value="RZC63023"/>
    <property type="gene ID" value="C5167_024777"/>
</dbReference>
<dbReference type="EMBL" id="CM010719">
    <property type="protein sequence ID" value="RZC63023.1"/>
    <property type="molecule type" value="Genomic_DNA"/>
</dbReference>
<feature type="chain" id="PRO_5033707664" description="Non-specific lipid-transfer protein" evidence="2">
    <location>
        <begin position="26"/>
        <end position="117"/>
    </location>
</feature>
<gene>
    <name evidence="4" type="primary">nsLTP</name>
    <name evidence="5" type="ORF">C5167_024777</name>
</gene>
<feature type="signal peptide" evidence="2">
    <location>
        <begin position="1"/>
        <end position="25"/>
    </location>
</feature>
<dbReference type="CDD" id="cd01960">
    <property type="entry name" value="nsLTP1"/>
    <property type="match status" value="1"/>
</dbReference>
<comment type="function">
    <text evidence="1">Plant non-specific lipid-transfer proteins transfer phospholipids as well as galactolipids across membranes. May play a role in wax or cutin deposition in the cell walls of expanding epidermal cells and certain secretory tissues.</text>
</comment>
<keyword evidence="6" id="KW-1185">Reference proteome</keyword>
<organism evidence="4">
    <name type="scientific">Papaver somniferum</name>
    <name type="common">Opium poppy</name>
    <dbReference type="NCBI Taxonomy" id="3469"/>
    <lineage>
        <taxon>Eukaryota</taxon>
        <taxon>Viridiplantae</taxon>
        <taxon>Streptophyta</taxon>
        <taxon>Embryophyta</taxon>
        <taxon>Tracheophyta</taxon>
        <taxon>Spermatophyta</taxon>
        <taxon>Magnoliopsida</taxon>
        <taxon>Ranunculales</taxon>
        <taxon>Papaveraceae</taxon>
        <taxon>Papaveroideae</taxon>
        <taxon>Papaver</taxon>
    </lineage>
</organism>
<comment type="similarity">
    <text evidence="1">Belongs to the plant LTP family.</text>
</comment>
<accession>V9MM15</accession>
<reference evidence="5 6" key="2">
    <citation type="journal article" date="2018" name="Science">
        <title>The opium poppy genome and morphinan production.</title>
        <authorList>
            <person name="Guo L."/>
            <person name="Winzer T."/>
            <person name="Yang X."/>
            <person name="Li Y."/>
            <person name="Ning Z."/>
            <person name="He Z."/>
            <person name="Teodor R."/>
            <person name="Lu Y."/>
            <person name="Bowser T.A."/>
            <person name="Graham I.A."/>
            <person name="Ye K."/>
        </authorList>
    </citation>
    <scope>NUCLEOTIDE SEQUENCE [LARGE SCALE GENOMIC DNA]</scope>
    <source>
        <strain evidence="6">cv. HN1</strain>
        <tissue evidence="5">Leaves</tissue>
    </source>
</reference>
<dbReference type="GO" id="GO:0006869">
    <property type="term" value="P:lipid transport"/>
    <property type="evidence" value="ECO:0007669"/>
    <property type="project" value="InterPro"/>
</dbReference>
<feature type="domain" description="Bifunctional inhibitor/plant lipid transfer protein/seed storage helical" evidence="3">
    <location>
        <begin position="29"/>
        <end position="113"/>
    </location>
</feature>
<dbReference type="EMBL" id="JX435810">
    <property type="protein sequence ID" value="AGH32496.1"/>
    <property type="molecule type" value="mRNA"/>
</dbReference>
<dbReference type="AlphaFoldDB" id="V9MM15"/>
<dbReference type="Proteomes" id="UP000316621">
    <property type="component" value="Chromosome 5"/>
</dbReference>
<evidence type="ECO:0000256" key="1">
    <source>
        <dbReference type="RuleBase" id="RU000628"/>
    </source>
</evidence>
<dbReference type="SUPFAM" id="SSF47699">
    <property type="entry name" value="Bifunctional inhibitor/lipid-transfer protein/seed storage 2S albumin"/>
    <property type="match status" value="1"/>
</dbReference>
<dbReference type="GO" id="GO:0008289">
    <property type="term" value="F:lipid binding"/>
    <property type="evidence" value="ECO:0007669"/>
    <property type="project" value="UniProtKB-KW"/>
</dbReference>
<dbReference type="OrthoDB" id="1890443at2759"/>
<proteinExistence type="evidence at transcript level"/>
<name>V9MM15_PAPSO</name>
<keyword evidence="1" id="KW-0446">Lipid-binding</keyword>
<sequence length="117" mass="11982">MATLFKLACVVLACMVVIVPFVAEGAISCGTVVSKLSPCVGYLTGLGSLPANCCTGVKSLYQAAQTTSDRQTVCGCLKNAAKSMTNIKMSNAASLPGKCGVSIPYTFSTSIDCSKVN</sequence>
<evidence type="ECO:0000313" key="5">
    <source>
        <dbReference type="EMBL" id="RZC63023.1"/>
    </source>
</evidence>
<dbReference type="PROSITE" id="PS00597">
    <property type="entry name" value="PLANT_LTP"/>
    <property type="match status" value="1"/>
</dbReference>
<dbReference type="Gene3D" id="1.10.110.10">
    <property type="entry name" value="Plant lipid-transfer and hydrophobic proteins"/>
    <property type="match status" value="1"/>
</dbReference>
<keyword evidence="2" id="KW-0732">Signal</keyword>
<dbReference type="Pfam" id="PF00234">
    <property type="entry name" value="Tryp_alpha_amyl"/>
    <property type="match status" value="1"/>
</dbReference>
<keyword evidence="1" id="KW-0813">Transport</keyword>
<evidence type="ECO:0000256" key="2">
    <source>
        <dbReference type="SAM" id="SignalP"/>
    </source>
</evidence>
<dbReference type="InterPro" id="IPR036312">
    <property type="entry name" value="Bifun_inhib/LTP/seed_sf"/>
</dbReference>
<evidence type="ECO:0000313" key="6">
    <source>
        <dbReference type="Proteomes" id="UP000316621"/>
    </source>
</evidence>
<dbReference type="PANTHER" id="PTHR33076">
    <property type="entry name" value="NON-SPECIFIC LIPID-TRANSFER PROTEIN 2-RELATED"/>
    <property type="match status" value="1"/>
</dbReference>
<evidence type="ECO:0000259" key="3">
    <source>
        <dbReference type="SMART" id="SM00499"/>
    </source>
</evidence>
<evidence type="ECO:0000313" key="4">
    <source>
        <dbReference type="EMBL" id="AGH32496.1"/>
    </source>
</evidence>
<dbReference type="InterPro" id="IPR016140">
    <property type="entry name" value="Bifunc_inhib/LTP/seed_store"/>
</dbReference>
<dbReference type="PRINTS" id="PR00382">
    <property type="entry name" value="LIPIDTRNSFER"/>
</dbReference>
<protein>
    <recommendedName>
        <fullName evidence="1">Non-specific lipid-transfer protein</fullName>
    </recommendedName>
</protein>
<reference evidence="4" key="1">
    <citation type="submission" date="2012-07" db="EMBL/GenBank/DDBJ databases">
        <title>Isolation of full length mRNA sequences from Papaver somniferum.</title>
        <authorList>
            <person name="Singh M."/>
            <person name="Shukla A.K."/>
        </authorList>
    </citation>
    <scope>NUCLEOTIDE SEQUENCE</scope>
    <source>
        <tissue evidence="4">Early stage capsule wall</tissue>
    </source>
</reference>
<dbReference type="SMART" id="SM00499">
    <property type="entry name" value="AAI"/>
    <property type="match status" value="1"/>
</dbReference>